<dbReference type="EMBL" id="BGOW01000026">
    <property type="protein sequence ID" value="GBL46723.1"/>
    <property type="molecule type" value="Genomic_DNA"/>
</dbReference>
<dbReference type="OrthoDB" id="9782252at2"/>
<protein>
    <submittedName>
        <fullName evidence="2">Sigma 54 modulation protein YhbH</fullName>
    </submittedName>
</protein>
<dbReference type="InterPro" id="IPR003489">
    <property type="entry name" value="RHF/RaiA"/>
</dbReference>
<feature type="region of interest" description="Disordered" evidence="1">
    <location>
        <begin position="93"/>
        <end position="133"/>
    </location>
</feature>
<evidence type="ECO:0000313" key="3">
    <source>
        <dbReference type="Proteomes" id="UP000286806"/>
    </source>
</evidence>
<name>A0A401JGK7_9PROT</name>
<accession>A0A401JGK7</accession>
<feature type="compositionally biased region" description="Basic and acidic residues" evidence="1">
    <location>
        <begin position="93"/>
        <end position="114"/>
    </location>
</feature>
<organism evidence="2 3">
    <name type="scientific">Sulfuriferula multivorans</name>
    <dbReference type="NCBI Taxonomy" id="1559896"/>
    <lineage>
        <taxon>Bacteria</taxon>
        <taxon>Pseudomonadati</taxon>
        <taxon>Pseudomonadota</taxon>
        <taxon>Betaproteobacteria</taxon>
        <taxon>Nitrosomonadales</taxon>
        <taxon>Sulfuricellaceae</taxon>
        <taxon>Sulfuriferula</taxon>
    </lineage>
</organism>
<dbReference type="SUPFAM" id="SSF69754">
    <property type="entry name" value="Ribosome binding protein Y (YfiA homologue)"/>
    <property type="match status" value="1"/>
</dbReference>
<proteinExistence type="predicted"/>
<keyword evidence="3" id="KW-1185">Reference proteome</keyword>
<dbReference type="Gene3D" id="3.30.160.100">
    <property type="entry name" value="Ribosome hibernation promotion factor-like"/>
    <property type="match status" value="1"/>
</dbReference>
<dbReference type="Pfam" id="PF02482">
    <property type="entry name" value="Ribosomal_S30AE"/>
    <property type="match status" value="1"/>
</dbReference>
<dbReference type="AlphaFoldDB" id="A0A401JGK7"/>
<dbReference type="InterPro" id="IPR036567">
    <property type="entry name" value="RHF-like"/>
</dbReference>
<reference evidence="2 3" key="1">
    <citation type="journal article" date="2019" name="Front. Microbiol.">
        <title>Genomes of Neutrophilic Sulfur-Oxidizing Chemolithoautotrophs Representing 9 Proteobacterial Species From 8 Genera.</title>
        <authorList>
            <person name="Watanabe T."/>
            <person name="Kojima H."/>
            <person name="Umezawa K."/>
            <person name="Hori C."/>
            <person name="Takasuka T.E."/>
            <person name="Kato Y."/>
            <person name="Fukui M."/>
        </authorList>
    </citation>
    <scope>NUCLEOTIDE SEQUENCE [LARGE SCALE GENOMIC DNA]</scope>
    <source>
        <strain evidence="2 3">TTN</strain>
    </source>
</reference>
<sequence length="133" mass="14960">MQIPLQITIRDMPASAVLEEHIRDKAAKLEQFYPALIGCRVVVELPHKHKQHGKLFNVRIDLTVPGSEIAINRDQSEDVYVALRDAFDAANRKLEDYGRRQRGDVKTHENRTGEAEPAGAEDPEQVTGIPPLQ</sequence>
<comment type="caution">
    <text evidence="2">The sequence shown here is derived from an EMBL/GenBank/DDBJ whole genome shotgun (WGS) entry which is preliminary data.</text>
</comment>
<evidence type="ECO:0000313" key="2">
    <source>
        <dbReference type="EMBL" id="GBL46723.1"/>
    </source>
</evidence>
<evidence type="ECO:0000256" key="1">
    <source>
        <dbReference type="SAM" id="MobiDB-lite"/>
    </source>
</evidence>
<dbReference type="Proteomes" id="UP000286806">
    <property type="component" value="Unassembled WGS sequence"/>
</dbReference>
<gene>
    <name evidence="2" type="ORF">SFMTTN_2548</name>
</gene>